<feature type="binding site" evidence="4">
    <location>
        <position position="49"/>
    </location>
    <ligand>
        <name>Ca(2+)</name>
        <dbReference type="ChEBI" id="CHEBI:29108"/>
    </ligand>
</feature>
<dbReference type="GO" id="GO:0016042">
    <property type="term" value="P:lipid catabolic process"/>
    <property type="evidence" value="ECO:0007669"/>
    <property type="project" value="InterPro"/>
</dbReference>
<protein>
    <submittedName>
        <fullName evidence="8">PA2 phospholipase</fullName>
    </submittedName>
</protein>
<keyword evidence="2" id="KW-0964">Secreted</keyword>
<dbReference type="InterPro" id="IPR016090">
    <property type="entry name" value="PLA2-like_dom"/>
</dbReference>
<feature type="non-terminal residue" evidence="8">
    <location>
        <position position="1"/>
    </location>
</feature>
<dbReference type="GO" id="GO:0047498">
    <property type="term" value="F:calcium-dependent phospholipase A2 activity"/>
    <property type="evidence" value="ECO:0007669"/>
    <property type="project" value="TreeGrafter"/>
</dbReference>
<name>A0A7L1NS39_RHICY</name>
<gene>
    <name evidence="8" type="primary">Pa2</name>
    <name evidence="8" type="ORF">RHICYA_R13654</name>
</gene>
<feature type="binding site" evidence="4">
    <location>
        <position position="29"/>
    </location>
    <ligand>
        <name>Ca(2+)</name>
        <dbReference type="ChEBI" id="CHEBI:29108"/>
    </ligand>
</feature>
<proteinExistence type="inferred from homology"/>
<organism evidence="8 9">
    <name type="scientific">Rhinopomastus cyanomelas</name>
    <name type="common">Common scimitarbill</name>
    <dbReference type="NCBI Taxonomy" id="113115"/>
    <lineage>
        <taxon>Eukaryota</taxon>
        <taxon>Metazoa</taxon>
        <taxon>Chordata</taxon>
        <taxon>Craniata</taxon>
        <taxon>Vertebrata</taxon>
        <taxon>Euteleostomi</taxon>
        <taxon>Archelosauria</taxon>
        <taxon>Archosauria</taxon>
        <taxon>Dinosauria</taxon>
        <taxon>Saurischia</taxon>
        <taxon>Theropoda</taxon>
        <taxon>Coelurosauria</taxon>
        <taxon>Aves</taxon>
        <taxon>Neognathae</taxon>
        <taxon>Neoaves</taxon>
        <taxon>Telluraves</taxon>
        <taxon>Coraciimorphae</taxon>
        <taxon>Bucerotiformes</taxon>
        <taxon>Rhinopomastidae</taxon>
        <taxon>Rhinopomastus</taxon>
    </lineage>
</organism>
<keyword evidence="4" id="KW-0106">Calcium</keyword>
<dbReference type="InterPro" id="IPR001211">
    <property type="entry name" value="PLA2"/>
</dbReference>
<dbReference type="SUPFAM" id="SSF48619">
    <property type="entry name" value="Phospholipase A2, PLA2"/>
    <property type="match status" value="1"/>
</dbReference>
<evidence type="ECO:0000256" key="1">
    <source>
        <dbReference type="ARBA" id="ARBA00004613"/>
    </source>
</evidence>
<dbReference type="GO" id="GO:0005509">
    <property type="term" value="F:calcium ion binding"/>
    <property type="evidence" value="ECO:0007669"/>
    <property type="project" value="InterPro"/>
</dbReference>
<dbReference type="PRINTS" id="PR00389">
    <property type="entry name" value="PHPHLIPASEA2"/>
</dbReference>
<accession>A0A7L1NS39</accession>
<dbReference type="GO" id="GO:0042130">
    <property type="term" value="P:negative regulation of T cell proliferation"/>
    <property type="evidence" value="ECO:0007669"/>
    <property type="project" value="TreeGrafter"/>
</dbReference>
<feature type="non-terminal residue" evidence="8">
    <location>
        <position position="60"/>
    </location>
</feature>
<keyword evidence="9" id="KW-1185">Reference proteome</keyword>
<dbReference type="GO" id="GO:0005543">
    <property type="term" value="F:phospholipid binding"/>
    <property type="evidence" value="ECO:0007669"/>
    <property type="project" value="TreeGrafter"/>
</dbReference>
<evidence type="ECO:0000256" key="4">
    <source>
        <dbReference type="PIRSR" id="PIRSR601211-2"/>
    </source>
</evidence>
<dbReference type="PROSITE" id="PS00118">
    <property type="entry name" value="PA2_HIS"/>
    <property type="match status" value="1"/>
</dbReference>
<dbReference type="PANTHER" id="PTHR11716:SF9">
    <property type="entry name" value="PHOSPHOLIPASE A2, MEMBRANE ASSOCIATED"/>
    <property type="match status" value="1"/>
</dbReference>
<evidence type="ECO:0000256" key="2">
    <source>
        <dbReference type="ARBA" id="ARBA00022525"/>
    </source>
</evidence>
<feature type="binding site" evidence="4">
    <location>
        <position position="27"/>
    </location>
    <ligand>
        <name>Ca(2+)</name>
        <dbReference type="ChEBI" id="CHEBI:29108"/>
    </ligand>
</feature>
<feature type="domain" description="Phospholipase A2-like central" evidence="7">
    <location>
        <begin position="1"/>
        <end position="60"/>
    </location>
</feature>
<dbReference type="OrthoDB" id="5841574at2759"/>
<feature type="binding site" evidence="4">
    <location>
        <position position="31"/>
    </location>
    <ligand>
        <name>Ca(2+)</name>
        <dbReference type="ChEBI" id="CHEBI:29108"/>
    </ligand>
</feature>
<evidence type="ECO:0000313" key="8">
    <source>
        <dbReference type="EMBL" id="NXO01977.1"/>
    </source>
</evidence>
<dbReference type="AlphaFoldDB" id="A0A7L1NS39"/>
<dbReference type="InterPro" id="IPR033113">
    <property type="entry name" value="PLA2_histidine"/>
</dbReference>
<reference evidence="8 9" key="1">
    <citation type="submission" date="2019-09" db="EMBL/GenBank/DDBJ databases">
        <title>Bird 10,000 Genomes (B10K) Project - Family phase.</title>
        <authorList>
            <person name="Zhang G."/>
        </authorList>
    </citation>
    <scope>NUCLEOTIDE SEQUENCE [LARGE SCALE GENOMIC DNA]</scope>
    <source>
        <strain evidence="8">B10K-DU-002-35</strain>
        <tissue evidence="8">Muscle</tissue>
    </source>
</reference>
<sequence length="60" mass="6741">SLWELNKMIQKATERSPLLYCSFYGCYCGLGGWGQPHTRRTGKCCQTHDSCYSSLLNSGC</sequence>
<dbReference type="InterPro" id="IPR036444">
    <property type="entry name" value="PLipase_A2_dom_sf"/>
</dbReference>
<comment type="caution">
    <text evidence="8">The sequence shown here is derived from an EMBL/GenBank/DDBJ whole genome shotgun (WGS) entry which is preliminary data.</text>
</comment>
<evidence type="ECO:0000313" key="9">
    <source>
        <dbReference type="Proteomes" id="UP000565785"/>
    </source>
</evidence>
<feature type="disulfide bond" evidence="5">
    <location>
        <begin position="28"/>
        <end position="45"/>
    </location>
</feature>
<evidence type="ECO:0000259" key="7">
    <source>
        <dbReference type="SMART" id="SM00085"/>
    </source>
</evidence>
<comment type="cofactor">
    <cofactor evidence="4">
        <name>Ca(2+)</name>
        <dbReference type="ChEBI" id="CHEBI:29108"/>
    </cofactor>
    <text evidence="4">Binds 1 Ca(2+) ion per subunit.</text>
</comment>
<dbReference type="Proteomes" id="UP000565785">
    <property type="component" value="Unassembled WGS sequence"/>
</dbReference>
<keyword evidence="4" id="KW-0479">Metal-binding</keyword>
<dbReference type="GO" id="GO:0006644">
    <property type="term" value="P:phospholipid metabolic process"/>
    <property type="evidence" value="ECO:0007669"/>
    <property type="project" value="InterPro"/>
</dbReference>
<dbReference type="Gene3D" id="1.20.90.10">
    <property type="entry name" value="Phospholipase A2 domain"/>
    <property type="match status" value="1"/>
</dbReference>
<evidence type="ECO:0000256" key="6">
    <source>
        <dbReference type="RuleBase" id="RU003654"/>
    </source>
</evidence>
<dbReference type="GO" id="GO:0005576">
    <property type="term" value="C:extracellular region"/>
    <property type="evidence" value="ECO:0007669"/>
    <property type="project" value="UniProtKB-SubCell"/>
</dbReference>
<comment type="similarity">
    <text evidence="6">Belongs to the phospholipase A2 family.</text>
</comment>
<dbReference type="PANTHER" id="PTHR11716">
    <property type="entry name" value="PHOSPHOLIPASE A2 FAMILY MEMBER"/>
    <property type="match status" value="1"/>
</dbReference>
<dbReference type="EMBL" id="VXBP01008239">
    <property type="protein sequence ID" value="NXO01977.1"/>
    <property type="molecule type" value="Genomic_DNA"/>
</dbReference>
<evidence type="ECO:0000256" key="3">
    <source>
        <dbReference type="ARBA" id="ARBA00023157"/>
    </source>
</evidence>
<dbReference type="Pfam" id="PF00068">
    <property type="entry name" value="Phospholip_A2_1"/>
    <property type="match status" value="1"/>
</dbReference>
<comment type="subcellular location">
    <subcellularLocation>
        <location evidence="1">Secreted</location>
    </subcellularLocation>
</comment>
<evidence type="ECO:0000256" key="5">
    <source>
        <dbReference type="PIRSR" id="PIRSR601211-3"/>
    </source>
</evidence>
<dbReference type="SMART" id="SM00085">
    <property type="entry name" value="PA2c"/>
    <property type="match status" value="1"/>
</dbReference>
<keyword evidence="3 5" id="KW-1015">Disulfide bond</keyword>
<dbReference type="GO" id="GO:0050482">
    <property type="term" value="P:arachidonate secretion"/>
    <property type="evidence" value="ECO:0007669"/>
    <property type="project" value="InterPro"/>
</dbReference>